<feature type="region of interest" description="Disordered" evidence="2">
    <location>
        <begin position="273"/>
        <end position="361"/>
    </location>
</feature>
<dbReference type="Pfam" id="PF04836">
    <property type="entry name" value="IFRD_C"/>
    <property type="match status" value="1"/>
</dbReference>
<dbReference type="PANTHER" id="PTHR12354">
    <property type="entry name" value="INTERFERON-RELATED DEVELOPMENTAL REGULATOR"/>
    <property type="match status" value="1"/>
</dbReference>
<dbReference type="OrthoDB" id="686784at2759"/>
<feature type="domain" description="Interferon-related developmental regulator C-terminal" evidence="3">
    <location>
        <begin position="448"/>
        <end position="496"/>
    </location>
</feature>
<dbReference type="Gene3D" id="1.25.10.10">
    <property type="entry name" value="Leucine-rich Repeat Variant"/>
    <property type="match status" value="1"/>
</dbReference>
<feature type="domain" description="Interferon-related developmental regulator N-terminal" evidence="4">
    <location>
        <begin position="46"/>
        <end position="402"/>
    </location>
</feature>
<dbReference type="PROSITE" id="PS51257">
    <property type="entry name" value="PROKAR_LIPOPROTEIN"/>
    <property type="match status" value="1"/>
</dbReference>
<feature type="compositionally biased region" description="Gly residues" evidence="2">
    <location>
        <begin position="329"/>
        <end position="350"/>
    </location>
</feature>
<organism evidence="5 6">
    <name type="scientific">Edaphochlamys debaryana</name>
    <dbReference type="NCBI Taxonomy" id="47281"/>
    <lineage>
        <taxon>Eukaryota</taxon>
        <taxon>Viridiplantae</taxon>
        <taxon>Chlorophyta</taxon>
        <taxon>core chlorophytes</taxon>
        <taxon>Chlorophyceae</taxon>
        <taxon>CS clade</taxon>
        <taxon>Chlamydomonadales</taxon>
        <taxon>Chlamydomonadales incertae sedis</taxon>
        <taxon>Edaphochlamys</taxon>
    </lineage>
</organism>
<feature type="compositionally biased region" description="Pro residues" evidence="2">
    <location>
        <begin position="298"/>
        <end position="308"/>
    </location>
</feature>
<dbReference type="InterPro" id="IPR006921">
    <property type="entry name" value="Interferon-rel_develop_reg_C"/>
</dbReference>
<dbReference type="InterPro" id="IPR016024">
    <property type="entry name" value="ARM-type_fold"/>
</dbReference>
<evidence type="ECO:0000259" key="4">
    <source>
        <dbReference type="Pfam" id="PF05004"/>
    </source>
</evidence>
<evidence type="ECO:0000313" key="5">
    <source>
        <dbReference type="EMBL" id="KAG2494825.1"/>
    </source>
</evidence>
<sequence>MGRKGGQRNGNHANAAASCLELASLGGGHGGPGSVSTASVCSAFSYLDGDNGKDYVQTDEFETKLDALFEKRGSTREKALGALAVMLRVDYRPEDCGAHSETITSRCLAALKKGSAAESSLASQLLGLYVLTLGQPDEGLFESLRPELERAAAGSAGAAGGTVQAAAVETLAIAAFVLVEDEATTRGVMERLRALWHKGDAKVRAAAVRAWSFLLTTLDHSPSGPEAAAVLAALARLLNEDQRNLELRSAAGEGVAVLRACCSAGVMDALVEGEEEGEDGEEGEEEDVNHAEALKGPGPAPPSAPAPAPAAGAGAGAGGLGSPKANGGASRGGGGGGGRKGRSGGGGGGGGHHEGGGIDGGMEHLVERMADLASNKGDKLRRSRRDKAAQRSTFRGLLASLEGGPPPEARIKLQHGDSLTVSGVGQTHRLGFLRRFLAGGFQAHLQHNPLLHDVFGFKPRAEPRERMSAVEKRLTRSCQSADARARSADRQYYRDSKASRVDYIF</sequence>
<evidence type="ECO:0000259" key="3">
    <source>
        <dbReference type="Pfam" id="PF04836"/>
    </source>
</evidence>
<dbReference type="EMBL" id="JAEHOE010000028">
    <property type="protein sequence ID" value="KAG2494825.1"/>
    <property type="molecule type" value="Genomic_DNA"/>
</dbReference>
<dbReference type="Pfam" id="PF05004">
    <property type="entry name" value="IFRD"/>
    <property type="match status" value="1"/>
</dbReference>
<dbReference type="InterPro" id="IPR011989">
    <property type="entry name" value="ARM-like"/>
</dbReference>
<accession>A0A835Y9F8</accession>
<evidence type="ECO:0000256" key="1">
    <source>
        <dbReference type="ARBA" id="ARBA00008828"/>
    </source>
</evidence>
<dbReference type="PANTHER" id="PTHR12354:SF1">
    <property type="entry name" value="INTERFERON-RELATED DEVELOPMENTAL REGULATOR 1"/>
    <property type="match status" value="1"/>
</dbReference>
<proteinExistence type="inferred from homology"/>
<dbReference type="InterPro" id="IPR007701">
    <property type="entry name" value="Interferon-rel_develop_reg_N"/>
</dbReference>
<protein>
    <recommendedName>
        <fullName evidence="7">Interferon-related developmental regulator N-terminal domain-containing protein</fullName>
    </recommendedName>
</protein>
<keyword evidence="6" id="KW-1185">Reference proteome</keyword>
<evidence type="ECO:0000256" key="2">
    <source>
        <dbReference type="SAM" id="MobiDB-lite"/>
    </source>
</evidence>
<dbReference type="Proteomes" id="UP000612055">
    <property type="component" value="Unassembled WGS sequence"/>
</dbReference>
<feature type="compositionally biased region" description="Basic and acidic residues" evidence="2">
    <location>
        <begin position="351"/>
        <end position="361"/>
    </location>
</feature>
<evidence type="ECO:0008006" key="7">
    <source>
        <dbReference type="Google" id="ProtNLM"/>
    </source>
</evidence>
<dbReference type="AlphaFoldDB" id="A0A835Y9F8"/>
<evidence type="ECO:0000313" key="6">
    <source>
        <dbReference type="Proteomes" id="UP000612055"/>
    </source>
</evidence>
<comment type="similarity">
    <text evidence="1">Belongs to the IFRD family.</text>
</comment>
<reference evidence="5" key="1">
    <citation type="journal article" date="2020" name="bioRxiv">
        <title>Comparative genomics of Chlamydomonas.</title>
        <authorList>
            <person name="Craig R.J."/>
            <person name="Hasan A.R."/>
            <person name="Ness R.W."/>
            <person name="Keightley P.D."/>
        </authorList>
    </citation>
    <scope>NUCLEOTIDE SEQUENCE</scope>
    <source>
        <strain evidence="5">CCAP 11/70</strain>
    </source>
</reference>
<comment type="caution">
    <text evidence="5">The sequence shown here is derived from an EMBL/GenBank/DDBJ whole genome shotgun (WGS) entry which is preliminary data.</text>
</comment>
<dbReference type="InterPro" id="IPR039777">
    <property type="entry name" value="IFRD"/>
</dbReference>
<gene>
    <name evidence="5" type="ORF">HYH03_007066</name>
</gene>
<feature type="compositionally biased region" description="Acidic residues" evidence="2">
    <location>
        <begin position="273"/>
        <end position="287"/>
    </location>
</feature>
<name>A0A835Y9F8_9CHLO</name>
<dbReference type="SUPFAM" id="SSF48371">
    <property type="entry name" value="ARM repeat"/>
    <property type="match status" value="1"/>
</dbReference>